<protein>
    <submittedName>
        <fullName evidence="1">Oligomeric complex COG6</fullName>
    </submittedName>
</protein>
<organism evidence="1 2">
    <name type="scientific">Violaceomyces palustris</name>
    <dbReference type="NCBI Taxonomy" id="1673888"/>
    <lineage>
        <taxon>Eukaryota</taxon>
        <taxon>Fungi</taxon>
        <taxon>Dikarya</taxon>
        <taxon>Basidiomycota</taxon>
        <taxon>Ustilaginomycotina</taxon>
        <taxon>Ustilaginomycetes</taxon>
        <taxon>Violaceomycetales</taxon>
        <taxon>Violaceomycetaceae</taxon>
        <taxon>Violaceomyces</taxon>
    </lineage>
</organism>
<dbReference type="Proteomes" id="UP000245626">
    <property type="component" value="Unassembled WGS sequence"/>
</dbReference>
<accession>A0ACD0P333</accession>
<keyword evidence="2" id="KW-1185">Reference proteome</keyword>
<proteinExistence type="predicted"/>
<reference evidence="1 2" key="1">
    <citation type="journal article" date="2018" name="Mol. Biol. Evol.">
        <title>Broad Genomic Sampling Reveals a Smut Pathogenic Ancestry of the Fungal Clade Ustilaginomycotina.</title>
        <authorList>
            <person name="Kijpornyongpan T."/>
            <person name="Mondo S.J."/>
            <person name="Barry K."/>
            <person name="Sandor L."/>
            <person name="Lee J."/>
            <person name="Lipzen A."/>
            <person name="Pangilinan J."/>
            <person name="LaButti K."/>
            <person name="Hainaut M."/>
            <person name="Henrissat B."/>
            <person name="Grigoriev I.V."/>
            <person name="Spatafora J.W."/>
            <person name="Aime M.C."/>
        </authorList>
    </citation>
    <scope>NUCLEOTIDE SEQUENCE [LARGE SCALE GENOMIC DNA]</scope>
    <source>
        <strain evidence="1 2">SA 807</strain>
    </source>
</reference>
<evidence type="ECO:0000313" key="1">
    <source>
        <dbReference type="EMBL" id="PWN52466.1"/>
    </source>
</evidence>
<gene>
    <name evidence="1" type="ORF">IE53DRAFT_385078</name>
</gene>
<dbReference type="EMBL" id="KZ819775">
    <property type="protein sequence ID" value="PWN52466.1"/>
    <property type="molecule type" value="Genomic_DNA"/>
</dbReference>
<name>A0ACD0P333_9BASI</name>
<sequence>MASASPKPPPIAEGKPDQSTSQPSPSPRSPPSLSSQPNSLPPSHPISLRIRSILTANYDEDSTKRALQTLSQLYSTQDSSSTNSVSPANAKYHPQARQPRVDTERARKFLDHDIQQRLSMATLDFIQILKTVDDSLEELSTDVSEMAKTCREVQSDISKASRSSRYLLEHSRGLEKQMESSRLQEQLSNLFLQRFTLTDEEKESIHSNELRVGSQLFSAMDRLDTIRQDCRLLLQGDPDSGDVGGSGGGTKAGLEIMSSTSEDLETAYQKIFRWCSFEFRQPVKEGLEVSPQLKQAVRRLFKRQDLLRPALSTLANTRSSILMNSFINALTVGGPPPTYLPRPIELHAHDPIRYVGDMLAWVHQSLASEREFLTSLFGEKEGEGGRRIGQRRRGLEGSLDMTGSDPGASLLGPGELLVRELLNRNLEGCCRPLKVRVQQTVRSQEGSVTTYRLAHLVEFYRNTMEKTIGTRAALSKTLKEISEISFQAFFVTLERQAAGLLRFDEPPSHDLSPPHPLMGACGTLKDLLTEHQRSLADGEGQTTTAASTKEGSDQLVRLDDFDQILDRLVEPMVEMCKNLSELTVTKRARGKSLEAALWEKSIFSLNSLGYLLNVLQPYEFTSAKVAKIKEEIAEESKVLTSLHHENLLEGSGLKPIIQAIASKNADTPLSHDPSATPTEVQKALNQLNDFLCSSNLITSPRLSQLTSPSTRAEIHGGALSRLKADYGRIVEAVEDASNKYEWRQTLIRRSVEEVGILLGVDQDQVAA</sequence>
<evidence type="ECO:0000313" key="2">
    <source>
        <dbReference type="Proteomes" id="UP000245626"/>
    </source>
</evidence>